<dbReference type="AlphaFoldDB" id="R4XA08"/>
<dbReference type="Proteomes" id="UP000013776">
    <property type="component" value="Unassembled WGS sequence"/>
</dbReference>
<proteinExistence type="predicted"/>
<evidence type="ECO:0000256" key="1">
    <source>
        <dbReference type="SAM" id="MobiDB-lite"/>
    </source>
</evidence>
<gene>
    <name evidence="2" type="ORF">TAPDE_002302</name>
</gene>
<accession>R4XA08</accession>
<keyword evidence="3" id="KW-1185">Reference proteome</keyword>
<evidence type="ECO:0000313" key="2">
    <source>
        <dbReference type="EMBL" id="CCG82357.1"/>
    </source>
</evidence>
<feature type="compositionally biased region" description="Polar residues" evidence="1">
    <location>
        <begin position="72"/>
        <end position="82"/>
    </location>
</feature>
<sequence>MPPKKSTEESHIKLKRARSTIFLTVPSPANPEQVKSALLEILRAAPAGIHTAQDGKTLDLATLTPNEIELGAQNQSSKTSDASTERVIDPIDAGDPVSAKVLFWRIQGEEFNIEEYPDDEDNAD</sequence>
<dbReference type="EMBL" id="CAHR02000081">
    <property type="protein sequence ID" value="CCG82357.1"/>
    <property type="molecule type" value="Genomic_DNA"/>
</dbReference>
<evidence type="ECO:0000313" key="3">
    <source>
        <dbReference type="Proteomes" id="UP000013776"/>
    </source>
</evidence>
<name>R4XA08_TAPDE</name>
<protein>
    <submittedName>
        <fullName evidence="2">Uncharacterized protein</fullName>
    </submittedName>
</protein>
<organism evidence="2 3">
    <name type="scientific">Taphrina deformans (strain PYCC 5710 / ATCC 11124 / CBS 356.35 / IMI 108563 / JCM 9778 / NBRC 8474)</name>
    <name type="common">Peach leaf curl fungus</name>
    <name type="synonym">Lalaria deformans</name>
    <dbReference type="NCBI Taxonomy" id="1097556"/>
    <lineage>
        <taxon>Eukaryota</taxon>
        <taxon>Fungi</taxon>
        <taxon>Dikarya</taxon>
        <taxon>Ascomycota</taxon>
        <taxon>Taphrinomycotina</taxon>
        <taxon>Taphrinomycetes</taxon>
        <taxon>Taphrinales</taxon>
        <taxon>Taphrinaceae</taxon>
        <taxon>Taphrina</taxon>
    </lineage>
</organism>
<feature type="region of interest" description="Disordered" evidence="1">
    <location>
        <begin position="69"/>
        <end position="91"/>
    </location>
</feature>
<dbReference type="VEuPathDB" id="FungiDB:TAPDE_002302"/>
<comment type="caution">
    <text evidence="2">The sequence shown here is derived from an EMBL/GenBank/DDBJ whole genome shotgun (WGS) entry which is preliminary data.</text>
</comment>
<reference evidence="2 3" key="1">
    <citation type="journal article" date="2013" name="MBio">
        <title>Genome sequencing of the plant pathogen Taphrina deformans, the causal agent of peach leaf curl.</title>
        <authorList>
            <person name="Cisse O.H."/>
            <person name="Almeida J.M.G.C.F."/>
            <person name="Fonseca A."/>
            <person name="Kumar A.A."/>
            <person name="Salojaervi J."/>
            <person name="Overmyer K."/>
            <person name="Hauser P.M."/>
            <person name="Pagni M."/>
        </authorList>
    </citation>
    <scope>NUCLEOTIDE SEQUENCE [LARGE SCALE GENOMIC DNA]</scope>
    <source>
        <strain evidence="3">PYCC 5710 / ATCC 11124 / CBS 356.35 / IMI 108563 / JCM 9778 / NBRC 8474</strain>
    </source>
</reference>